<dbReference type="InterPro" id="IPR036938">
    <property type="entry name" value="PAP2/HPO_sf"/>
</dbReference>
<protein>
    <submittedName>
        <fullName evidence="4">Phosphoesterase</fullName>
    </submittedName>
</protein>
<reference evidence="4 5" key="1">
    <citation type="submission" date="2013-12" db="EMBL/GenBank/DDBJ databases">
        <authorList>
            <consortium name="DOE Joint Genome Institute"/>
            <person name="Eisen J."/>
            <person name="Huntemann M."/>
            <person name="Han J."/>
            <person name="Chen A."/>
            <person name="Kyrpides N."/>
            <person name="Mavromatis K."/>
            <person name="Markowitz V."/>
            <person name="Palaniappan K."/>
            <person name="Ivanova N."/>
            <person name="Schaumberg A."/>
            <person name="Pati A."/>
            <person name="Liolios K."/>
            <person name="Nordberg H.P."/>
            <person name="Cantor M.N."/>
            <person name="Hua S.X."/>
            <person name="Woyke T."/>
        </authorList>
    </citation>
    <scope>NUCLEOTIDE SEQUENCE [LARGE SCALE GENOMIC DNA]</scope>
    <source>
        <strain evidence="5">DSM 19437</strain>
    </source>
</reference>
<keyword evidence="2" id="KW-0732">Signal</keyword>
<dbReference type="eggNOG" id="COG0671">
    <property type="taxonomic scope" value="Bacteria"/>
</dbReference>
<dbReference type="HOGENOM" id="CLU_079010_1_0_10"/>
<evidence type="ECO:0000313" key="5">
    <source>
        <dbReference type="Proteomes" id="UP000003586"/>
    </source>
</evidence>
<gene>
    <name evidence="4" type="ORF">NIASO_13155</name>
</gene>
<keyword evidence="1" id="KW-0472">Membrane</keyword>
<evidence type="ECO:0000256" key="2">
    <source>
        <dbReference type="SAM" id="SignalP"/>
    </source>
</evidence>
<feature type="domain" description="Phosphatidic acid phosphatase type 2/haloperoxidase" evidence="3">
    <location>
        <begin position="123"/>
        <end position="224"/>
    </location>
</feature>
<dbReference type="KEGG" id="nso:NIASO_13155"/>
<dbReference type="AlphaFoldDB" id="W0EYF6"/>
<evidence type="ECO:0000259" key="3">
    <source>
        <dbReference type="SMART" id="SM00014"/>
    </source>
</evidence>
<accession>W0EYF6</accession>
<organism evidence="4 5">
    <name type="scientific">Niabella soli DSM 19437</name>
    <dbReference type="NCBI Taxonomy" id="929713"/>
    <lineage>
        <taxon>Bacteria</taxon>
        <taxon>Pseudomonadati</taxon>
        <taxon>Bacteroidota</taxon>
        <taxon>Chitinophagia</taxon>
        <taxon>Chitinophagales</taxon>
        <taxon>Chitinophagaceae</taxon>
        <taxon>Niabella</taxon>
    </lineage>
</organism>
<dbReference type="SUPFAM" id="SSF48317">
    <property type="entry name" value="Acid phosphatase/Vanadium-dependent haloperoxidase"/>
    <property type="match status" value="1"/>
</dbReference>
<dbReference type="CDD" id="cd03394">
    <property type="entry name" value="PAP2_like_5"/>
    <property type="match status" value="1"/>
</dbReference>
<name>W0EYF6_9BACT</name>
<evidence type="ECO:0000256" key="1">
    <source>
        <dbReference type="SAM" id="Phobius"/>
    </source>
</evidence>
<feature type="chain" id="PRO_5004788099" evidence="2">
    <location>
        <begin position="20"/>
        <end position="263"/>
    </location>
</feature>
<dbReference type="RefSeq" id="WP_008586189.1">
    <property type="nucleotide sequence ID" value="NZ_CP007035.1"/>
</dbReference>
<keyword evidence="5" id="KW-1185">Reference proteome</keyword>
<dbReference type="Gene3D" id="1.20.144.10">
    <property type="entry name" value="Phosphatidic acid phosphatase type 2/haloperoxidase"/>
    <property type="match status" value="1"/>
</dbReference>
<dbReference type="Proteomes" id="UP000003586">
    <property type="component" value="Chromosome"/>
</dbReference>
<dbReference type="STRING" id="929713.NIASO_13155"/>
<dbReference type="EMBL" id="CP007035">
    <property type="protein sequence ID" value="AHF15850.1"/>
    <property type="molecule type" value="Genomic_DNA"/>
</dbReference>
<proteinExistence type="predicted"/>
<feature type="signal peptide" evidence="2">
    <location>
        <begin position="1"/>
        <end position="19"/>
    </location>
</feature>
<dbReference type="SMART" id="SM00014">
    <property type="entry name" value="acidPPc"/>
    <property type="match status" value="1"/>
</dbReference>
<dbReference type="OrthoDB" id="9773582at2"/>
<evidence type="ECO:0000313" key="4">
    <source>
        <dbReference type="EMBL" id="AHF15850.1"/>
    </source>
</evidence>
<keyword evidence="1" id="KW-0812">Transmembrane</keyword>
<dbReference type="InterPro" id="IPR000326">
    <property type="entry name" value="PAP2/HPO"/>
</dbReference>
<dbReference type="Pfam" id="PF01569">
    <property type="entry name" value="PAP2"/>
    <property type="match status" value="1"/>
</dbReference>
<sequence>MKKIVLIILLFSGSAGVFAQDAAVAGGQPPAAPADSIEATAPASGNEIKIKQFIAPAALIAAGSLIDGTGLKRWNVTLQDKITQSHPGFKTRVDNVLQFAPGAAVFGLQALGIKGKNTAPHELILYGMALGINAALVTPLKHLTKEERPDGSNNLSYPSGHTSTAFASAEFLRREYKDVSPWYGIGGYVAATATGALRMYKNRHWLGDIVAGAGFGIASTNLSYLLYNKLQIGNKKNKENKTVYFYPQVAAHSYGLGFVKLLP</sequence>
<feature type="transmembrane region" description="Helical" evidence="1">
    <location>
        <begin position="206"/>
        <end position="227"/>
    </location>
</feature>
<keyword evidence="1" id="KW-1133">Transmembrane helix</keyword>